<comment type="caution">
    <text evidence="4">The sequence shown here is derived from an EMBL/GenBank/DDBJ whole genome shotgun (WGS) entry which is preliminary data.</text>
</comment>
<evidence type="ECO:0000256" key="3">
    <source>
        <dbReference type="SAM" id="SignalP"/>
    </source>
</evidence>
<dbReference type="GO" id="GO:0005576">
    <property type="term" value="C:extracellular region"/>
    <property type="evidence" value="ECO:0007669"/>
    <property type="project" value="UniProtKB-SubCell"/>
</dbReference>
<dbReference type="GO" id="GO:0006644">
    <property type="term" value="P:phospholipid metabolic process"/>
    <property type="evidence" value="ECO:0007669"/>
    <property type="project" value="InterPro"/>
</dbReference>
<evidence type="ECO:0000313" key="4">
    <source>
        <dbReference type="EMBL" id="CAI5448012.1"/>
    </source>
</evidence>
<dbReference type="PANTHER" id="PTHR34228:SF4">
    <property type="entry name" value="VENOM PROTEIN"/>
    <property type="match status" value="1"/>
</dbReference>
<dbReference type="AlphaFoldDB" id="A0A9P1IPY6"/>
<keyword evidence="5" id="KW-1185">Reference proteome</keyword>
<dbReference type="PROSITE" id="PS00118">
    <property type="entry name" value="PA2_HIS"/>
    <property type="match status" value="1"/>
</dbReference>
<gene>
    <name evidence="4" type="ORF">CAMP_LOCUS10649</name>
</gene>
<protein>
    <recommendedName>
        <fullName evidence="6">Phospholipase A(2)</fullName>
    </recommendedName>
</protein>
<evidence type="ECO:0000256" key="2">
    <source>
        <dbReference type="ARBA" id="ARBA00022525"/>
    </source>
</evidence>
<dbReference type="EMBL" id="CANHGI010000004">
    <property type="protein sequence ID" value="CAI5448012.1"/>
    <property type="molecule type" value="Genomic_DNA"/>
</dbReference>
<dbReference type="SUPFAM" id="SSF48619">
    <property type="entry name" value="Phospholipase A2, PLA2"/>
    <property type="match status" value="1"/>
</dbReference>
<keyword evidence="3" id="KW-0732">Signal</keyword>
<evidence type="ECO:0000313" key="5">
    <source>
        <dbReference type="Proteomes" id="UP001152747"/>
    </source>
</evidence>
<keyword evidence="2" id="KW-0964">Secreted</keyword>
<evidence type="ECO:0008006" key="6">
    <source>
        <dbReference type="Google" id="ProtNLM"/>
    </source>
</evidence>
<feature type="signal peptide" evidence="3">
    <location>
        <begin position="1"/>
        <end position="17"/>
    </location>
</feature>
<comment type="subcellular location">
    <subcellularLocation>
        <location evidence="1">Secreted</location>
    </subcellularLocation>
</comment>
<dbReference type="GO" id="GO:0004623">
    <property type="term" value="F:phospholipase A2 activity"/>
    <property type="evidence" value="ECO:0007669"/>
    <property type="project" value="InterPro"/>
</dbReference>
<reference evidence="4" key="1">
    <citation type="submission" date="2022-11" db="EMBL/GenBank/DDBJ databases">
        <authorList>
            <person name="Kikuchi T."/>
        </authorList>
    </citation>
    <scope>NUCLEOTIDE SEQUENCE</scope>
    <source>
        <strain evidence="4">PS1010</strain>
    </source>
</reference>
<dbReference type="Gene3D" id="1.20.90.10">
    <property type="entry name" value="Phospholipase A2 domain"/>
    <property type="match status" value="1"/>
</dbReference>
<sequence>MLIFLSIFLIFPNISKQEQDNKVFVSDGETKLSEFTSFCGSGSISKRITFFLVDLFTNLQDDLSHCCAIHDDCYDAQRGKMKCDKDFEKCTSKLDDLFSTITYAAVREHGAAAYRAAANDDPQLIFQTRDTSISKQFDNLYNFCKKSKANISSCIIRHEHCKNRKKEKRQTCRVWLASCLLYTYGHREINEKCDDKIEKFIEKDLKIKIDDVPFLPE</sequence>
<feature type="chain" id="PRO_5040515764" description="Phospholipase A(2)" evidence="3">
    <location>
        <begin position="18"/>
        <end position="217"/>
    </location>
</feature>
<dbReference type="GO" id="GO:0050482">
    <property type="term" value="P:arachidonate secretion"/>
    <property type="evidence" value="ECO:0007669"/>
    <property type="project" value="InterPro"/>
</dbReference>
<dbReference type="PANTHER" id="PTHR34228">
    <property type="entry name" value="PROTEIN CBG09474-RELATED"/>
    <property type="match status" value="1"/>
</dbReference>
<dbReference type="InterPro" id="IPR053322">
    <property type="entry name" value="PLA2-like"/>
</dbReference>
<evidence type="ECO:0000256" key="1">
    <source>
        <dbReference type="ARBA" id="ARBA00004613"/>
    </source>
</evidence>
<dbReference type="InterPro" id="IPR033113">
    <property type="entry name" value="PLA2_histidine"/>
</dbReference>
<proteinExistence type="predicted"/>
<organism evidence="4 5">
    <name type="scientific">Caenorhabditis angaria</name>
    <dbReference type="NCBI Taxonomy" id="860376"/>
    <lineage>
        <taxon>Eukaryota</taxon>
        <taxon>Metazoa</taxon>
        <taxon>Ecdysozoa</taxon>
        <taxon>Nematoda</taxon>
        <taxon>Chromadorea</taxon>
        <taxon>Rhabditida</taxon>
        <taxon>Rhabditina</taxon>
        <taxon>Rhabditomorpha</taxon>
        <taxon>Rhabditoidea</taxon>
        <taxon>Rhabditidae</taxon>
        <taxon>Peloderinae</taxon>
        <taxon>Caenorhabditis</taxon>
    </lineage>
</organism>
<name>A0A9P1IPY6_9PELO</name>
<dbReference type="InterPro" id="IPR036444">
    <property type="entry name" value="PLipase_A2_dom_sf"/>
</dbReference>
<dbReference type="Proteomes" id="UP001152747">
    <property type="component" value="Unassembled WGS sequence"/>
</dbReference>
<accession>A0A9P1IPY6</accession>